<dbReference type="EMBL" id="JPRF03000065">
    <property type="protein sequence ID" value="OEV33481.1"/>
    <property type="molecule type" value="Genomic_DNA"/>
</dbReference>
<accession>A0A1E7MYI7</accession>
<evidence type="ECO:0000256" key="1">
    <source>
        <dbReference type="SAM" id="MobiDB-lite"/>
    </source>
</evidence>
<dbReference type="GeneID" id="97484029"/>
<sequence length="136" mass="14257">MPVIRSADARRTETPNAVMTTHASPTQGSTALAQWKVEMPADRQGPLHAMDTEQIWTFLTGSAEVDLAGESIAVAAGDTLVLPADAPRRIATAEGFTAVVASPSPSHAYNPDARTPDGACALAPRDAERLLPAWIA</sequence>
<gene>
    <name evidence="2" type="ORF">GCM10010502_08520</name>
    <name evidence="3" type="ORF">HS99_0013020</name>
</gene>
<organism evidence="3 4">
    <name type="scientific">Kitasatospora aureofaciens</name>
    <name type="common">Streptomyces aureofaciens</name>
    <dbReference type="NCBI Taxonomy" id="1894"/>
    <lineage>
        <taxon>Bacteria</taxon>
        <taxon>Bacillati</taxon>
        <taxon>Actinomycetota</taxon>
        <taxon>Actinomycetes</taxon>
        <taxon>Kitasatosporales</taxon>
        <taxon>Streptomycetaceae</taxon>
        <taxon>Kitasatospora</taxon>
    </lineage>
</organism>
<evidence type="ECO:0000313" key="3">
    <source>
        <dbReference type="EMBL" id="OEV33481.1"/>
    </source>
</evidence>
<protein>
    <submittedName>
        <fullName evidence="3">Cupin</fullName>
    </submittedName>
</protein>
<reference evidence="3 4" key="2">
    <citation type="submission" date="2014-07" db="EMBL/GenBank/DDBJ databases">
        <authorList>
            <person name="Zhang J.E."/>
            <person name="Yang H."/>
            <person name="Guo J."/>
            <person name="Deng Z."/>
            <person name="Luo H."/>
            <person name="Luo M."/>
            <person name="Zhao B."/>
        </authorList>
    </citation>
    <scope>NUCLEOTIDE SEQUENCE [LARGE SCALE GENOMIC DNA]</scope>
    <source>
        <strain evidence="3">ATCC 10762</strain>
        <strain evidence="4">ATCC 10762 / DSM 40127 / CCM 3239 / JCM 4008 / LMG 5968 / NBRC 12843 / NCIMB 8234 / A-377</strain>
    </source>
</reference>
<reference evidence="2" key="5">
    <citation type="submission" date="2020-09" db="EMBL/GenBank/DDBJ databases">
        <authorList>
            <person name="Sun Q."/>
            <person name="Ohkuma M."/>
        </authorList>
    </citation>
    <scope>NUCLEOTIDE SEQUENCE</scope>
    <source>
        <strain evidence="2">JCM 4434</strain>
    </source>
</reference>
<accession>A0A8H9LHG1</accession>
<dbReference type="RefSeq" id="WP_030549892.1">
    <property type="nucleotide sequence ID" value="NZ_BMUB01000002.1"/>
</dbReference>
<dbReference type="AlphaFoldDB" id="A0A1E7MYI7"/>
<evidence type="ECO:0000313" key="5">
    <source>
        <dbReference type="Proteomes" id="UP000610124"/>
    </source>
</evidence>
<reference evidence="4" key="4">
    <citation type="submission" date="2016-08" db="EMBL/GenBank/DDBJ databases">
        <title>Sequencing, assembly and comparative genomics of S. aureofaciens ATCC 10762.</title>
        <authorList>
            <person name="Gradnigo J.S."/>
            <person name="Johnson N."/>
            <person name="Somerville G.A."/>
        </authorList>
    </citation>
    <scope>NUCLEOTIDE SEQUENCE [LARGE SCALE GENOMIC DNA]</scope>
    <source>
        <strain evidence="4">ATCC 10762 / DSM 40127 / CCM 3239 / JCM 4008 / LMG 5968 / NBRC 12843 / NCIMB 8234 / A-377</strain>
    </source>
</reference>
<feature type="region of interest" description="Disordered" evidence="1">
    <location>
        <begin position="1"/>
        <end position="28"/>
    </location>
</feature>
<dbReference type="Proteomes" id="UP000037395">
    <property type="component" value="Unassembled WGS sequence"/>
</dbReference>
<keyword evidence="4" id="KW-1185">Reference proteome</keyword>
<dbReference type="InterPro" id="IPR014710">
    <property type="entry name" value="RmlC-like_jellyroll"/>
</dbReference>
<dbReference type="KEGG" id="kau:B6264_18240"/>
<comment type="caution">
    <text evidence="3">The sequence shown here is derived from an EMBL/GenBank/DDBJ whole genome shotgun (WGS) entry which is preliminary data.</text>
</comment>
<feature type="compositionally biased region" description="Polar residues" evidence="1">
    <location>
        <begin position="14"/>
        <end position="28"/>
    </location>
</feature>
<reference evidence="2 5" key="1">
    <citation type="journal article" date="2014" name="Int. J. Syst. Evol. Microbiol.">
        <title>Complete genome sequence of Corynebacterium casei LMG S-19264T (=DSM 44701T), isolated from a smear-ripened cheese.</title>
        <authorList>
            <consortium name="US DOE Joint Genome Institute (JGI-PGF)"/>
            <person name="Walter F."/>
            <person name="Albersmeier A."/>
            <person name="Kalinowski J."/>
            <person name="Ruckert C."/>
        </authorList>
    </citation>
    <scope>NUCLEOTIDE SEQUENCE [LARGE SCALE GENOMIC DNA]</scope>
    <source>
        <strain evidence="2 5">JCM 4434</strain>
    </source>
</reference>
<name>A0A1E7MYI7_KITAU</name>
<dbReference type="SUPFAM" id="SSF51182">
    <property type="entry name" value="RmlC-like cupins"/>
    <property type="match status" value="1"/>
</dbReference>
<reference evidence="3" key="3">
    <citation type="submission" date="2016-08" db="EMBL/GenBank/DDBJ databases">
        <title>Sequencing, Assembly and Comparative Genomics of S. aureofaciens ATCC 10762.</title>
        <authorList>
            <person name="Gradnigo J.S."/>
            <person name="Johnson N."/>
            <person name="Somerville G.A."/>
        </authorList>
    </citation>
    <scope>NUCLEOTIDE SEQUENCE [LARGE SCALE GENOMIC DNA]</scope>
    <source>
        <strain evidence="3">ATCC 10762</strain>
    </source>
</reference>
<evidence type="ECO:0000313" key="2">
    <source>
        <dbReference type="EMBL" id="GGU60345.1"/>
    </source>
</evidence>
<dbReference type="Gene3D" id="2.60.120.10">
    <property type="entry name" value="Jelly Rolls"/>
    <property type="match status" value="1"/>
</dbReference>
<dbReference type="Proteomes" id="UP000610124">
    <property type="component" value="Unassembled WGS sequence"/>
</dbReference>
<dbReference type="EMBL" id="BMUB01000002">
    <property type="protein sequence ID" value="GGU60345.1"/>
    <property type="molecule type" value="Genomic_DNA"/>
</dbReference>
<evidence type="ECO:0000313" key="4">
    <source>
        <dbReference type="Proteomes" id="UP000037395"/>
    </source>
</evidence>
<proteinExistence type="predicted"/>
<dbReference type="InterPro" id="IPR011051">
    <property type="entry name" value="RmlC_Cupin_sf"/>
</dbReference>